<evidence type="ECO:0000313" key="10">
    <source>
        <dbReference type="Proteomes" id="UP001438008"/>
    </source>
</evidence>
<keyword evidence="7" id="KW-0418">Kinase</keyword>
<dbReference type="SUPFAM" id="SSF52728">
    <property type="entry name" value="PTS IIb component"/>
    <property type="match status" value="1"/>
</dbReference>
<keyword evidence="10" id="KW-1185">Reference proteome</keyword>
<keyword evidence="4 9" id="KW-0762">Sugar transport</keyword>
<dbReference type="EMBL" id="JBBMFE010000006">
    <property type="protein sequence ID" value="MEQ2472476.1"/>
    <property type="molecule type" value="Genomic_DNA"/>
</dbReference>
<dbReference type="EC" id="2.7.1.-" evidence="9"/>
<evidence type="ECO:0000256" key="5">
    <source>
        <dbReference type="ARBA" id="ARBA00022679"/>
    </source>
</evidence>
<comment type="subcellular location">
    <subcellularLocation>
        <location evidence="1">Cytoplasm</location>
    </subcellularLocation>
</comment>
<dbReference type="InterPro" id="IPR004720">
    <property type="entry name" value="PTS_IIB_sorbose-sp"/>
</dbReference>
<keyword evidence="5 9" id="KW-0808">Transferase</keyword>
<dbReference type="PROSITE" id="PS51101">
    <property type="entry name" value="PTS_EIIB_TYPE_4"/>
    <property type="match status" value="1"/>
</dbReference>
<dbReference type="Pfam" id="PF03830">
    <property type="entry name" value="PTSIIB_sorb"/>
    <property type="match status" value="1"/>
</dbReference>
<evidence type="ECO:0000256" key="7">
    <source>
        <dbReference type="ARBA" id="ARBA00022777"/>
    </source>
</evidence>
<dbReference type="RefSeq" id="WP_349164444.1">
    <property type="nucleotide sequence ID" value="NZ_JBBMFE010000006.1"/>
</dbReference>
<accession>A0ABV1FHD6</accession>
<dbReference type="InterPro" id="IPR036667">
    <property type="entry name" value="PTS_IIB_sorbose-sp_sf"/>
</dbReference>
<keyword evidence="3" id="KW-0963">Cytoplasm</keyword>
<protein>
    <submittedName>
        <fullName evidence="9">PTS sugar transporter subunit IIB</fullName>
        <ecNumber evidence="9">2.7.1.-</ecNumber>
    </submittedName>
</protein>
<reference evidence="9 10" key="1">
    <citation type="submission" date="2024-03" db="EMBL/GenBank/DDBJ databases">
        <title>Human intestinal bacterial collection.</title>
        <authorList>
            <person name="Pauvert C."/>
            <person name="Hitch T.C.A."/>
            <person name="Clavel T."/>
        </authorList>
    </citation>
    <scope>NUCLEOTIDE SEQUENCE [LARGE SCALE GENOMIC DNA]</scope>
    <source>
        <strain evidence="9 10">CLA-AA-H132</strain>
    </source>
</reference>
<keyword evidence="2" id="KW-0813">Transport</keyword>
<evidence type="ECO:0000256" key="1">
    <source>
        <dbReference type="ARBA" id="ARBA00004496"/>
    </source>
</evidence>
<dbReference type="Proteomes" id="UP001438008">
    <property type="component" value="Unassembled WGS sequence"/>
</dbReference>
<evidence type="ECO:0000259" key="8">
    <source>
        <dbReference type="PROSITE" id="PS51101"/>
    </source>
</evidence>
<evidence type="ECO:0000256" key="4">
    <source>
        <dbReference type="ARBA" id="ARBA00022597"/>
    </source>
</evidence>
<gene>
    <name evidence="9" type="ORF">WMO29_08225</name>
</gene>
<sequence length="160" mass="17763">MIVGFRIDERLIHGQVIATWLKTLGVTHLIVASDEVAADPKRQQILKVILPQNVKCLIKSVNDVIRVLKDPRCDSMRILLITGNPQDACQIAKEIPVLKEVNLANYGSITKPDVKDKISISPMVYLDQEDVKAANELINLGLKVYTQKTPSDPVKSIAKI</sequence>
<evidence type="ECO:0000313" key="9">
    <source>
        <dbReference type="EMBL" id="MEQ2472476.1"/>
    </source>
</evidence>
<proteinExistence type="predicted"/>
<keyword evidence="6" id="KW-0598">Phosphotransferase system</keyword>
<dbReference type="Gene3D" id="3.40.35.10">
    <property type="entry name" value="Phosphotransferase system, sorbose subfamily IIB component"/>
    <property type="match status" value="1"/>
</dbReference>
<organism evidence="9 10">
    <name type="scientific">Laedolimicola intestinihominis</name>
    <dbReference type="NCBI Taxonomy" id="3133166"/>
    <lineage>
        <taxon>Bacteria</taxon>
        <taxon>Bacillati</taxon>
        <taxon>Bacillota</taxon>
        <taxon>Clostridia</taxon>
        <taxon>Lachnospirales</taxon>
        <taxon>Lachnospiraceae</taxon>
        <taxon>Laedolimicola</taxon>
    </lineage>
</organism>
<dbReference type="GO" id="GO:0016740">
    <property type="term" value="F:transferase activity"/>
    <property type="evidence" value="ECO:0007669"/>
    <property type="project" value="UniProtKB-KW"/>
</dbReference>
<feature type="domain" description="PTS EIIB type-4" evidence="8">
    <location>
        <begin position="1"/>
        <end position="160"/>
    </location>
</feature>
<name>A0ABV1FHD6_9FIRM</name>
<evidence type="ECO:0000256" key="6">
    <source>
        <dbReference type="ARBA" id="ARBA00022683"/>
    </source>
</evidence>
<evidence type="ECO:0000256" key="2">
    <source>
        <dbReference type="ARBA" id="ARBA00022448"/>
    </source>
</evidence>
<evidence type="ECO:0000256" key="3">
    <source>
        <dbReference type="ARBA" id="ARBA00022490"/>
    </source>
</evidence>
<comment type="caution">
    <text evidence="9">The sequence shown here is derived from an EMBL/GenBank/DDBJ whole genome shotgun (WGS) entry which is preliminary data.</text>
</comment>